<reference evidence="2 3" key="1">
    <citation type="submission" date="2019-03" db="EMBL/GenBank/DDBJ databases">
        <title>First draft genome of Liparis tanakae, snailfish: a comprehensive survey of snailfish specific genes.</title>
        <authorList>
            <person name="Kim W."/>
            <person name="Song I."/>
            <person name="Jeong J.-H."/>
            <person name="Kim D."/>
            <person name="Kim S."/>
            <person name="Ryu S."/>
            <person name="Song J.Y."/>
            <person name="Lee S.K."/>
        </authorList>
    </citation>
    <scope>NUCLEOTIDE SEQUENCE [LARGE SCALE GENOMIC DNA]</scope>
    <source>
        <tissue evidence="2">Muscle</tissue>
    </source>
</reference>
<feature type="compositionally biased region" description="Basic and acidic residues" evidence="1">
    <location>
        <begin position="104"/>
        <end position="118"/>
    </location>
</feature>
<name>A0A4Z2JE63_9TELE</name>
<dbReference type="Proteomes" id="UP000314294">
    <property type="component" value="Unassembled WGS sequence"/>
</dbReference>
<feature type="compositionally biased region" description="Polar residues" evidence="1">
    <location>
        <begin position="25"/>
        <end position="38"/>
    </location>
</feature>
<feature type="compositionally biased region" description="Basic and acidic residues" evidence="1">
    <location>
        <begin position="41"/>
        <end position="64"/>
    </location>
</feature>
<organism evidence="2 3">
    <name type="scientific">Liparis tanakae</name>
    <name type="common">Tanaka's snailfish</name>
    <dbReference type="NCBI Taxonomy" id="230148"/>
    <lineage>
        <taxon>Eukaryota</taxon>
        <taxon>Metazoa</taxon>
        <taxon>Chordata</taxon>
        <taxon>Craniata</taxon>
        <taxon>Vertebrata</taxon>
        <taxon>Euteleostomi</taxon>
        <taxon>Actinopterygii</taxon>
        <taxon>Neopterygii</taxon>
        <taxon>Teleostei</taxon>
        <taxon>Neoteleostei</taxon>
        <taxon>Acanthomorphata</taxon>
        <taxon>Eupercaria</taxon>
        <taxon>Perciformes</taxon>
        <taxon>Cottioidei</taxon>
        <taxon>Cottales</taxon>
        <taxon>Liparidae</taxon>
        <taxon>Liparis</taxon>
    </lineage>
</organism>
<protein>
    <submittedName>
        <fullName evidence="2">Uncharacterized protein</fullName>
    </submittedName>
</protein>
<feature type="region of interest" description="Disordered" evidence="1">
    <location>
        <begin position="104"/>
        <end position="123"/>
    </location>
</feature>
<sequence length="149" mass="16423">MEIKVDDKTPGTSEVEADVSGAERSGSSVTGTNFSCENDSQEERKRELKQKASKSKENKDKPRMTDGYGTPDSPGAVSACRAACSDRLTGQFHFTRRVKDAKMTTAERRAWDSGHKEAGGSSQLTGYSVQLLVVKHHRHCEDDTQRSTR</sequence>
<feature type="region of interest" description="Disordered" evidence="1">
    <location>
        <begin position="1"/>
        <end position="78"/>
    </location>
</feature>
<evidence type="ECO:0000256" key="1">
    <source>
        <dbReference type="SAM" id="MobiDB-lite"/>
    </source>
</evidence>
<proteinExistence type="predicted"/>
<keyword evidence="3" id="KW-1185">Reference proteome</keyword>
<evidence type="ECO:0000313" key="3">
    <source>
        <dbReference type="Proteomes" id="UP000314294"/>
    </source>
</evidence>
<gene>
    <name evidence="2" type="ORF">EYF80_001348</name>
</gene>
<comment type="caution">
    <text evidence="2">The sequence shown here is derived from an EMBL/GenBank/DDBJ whole genome shotgun (WGS) entry which is preliminary data.</text>
</comment>
<dbReference type="AlphaFoldDB" id="A0A4Z2JE63"/>
<accession>A0A4Z2JE63</accession>
<evidence type="ECO:0000313" key="2">
    <source>
        <dbReference type="EMBL" id="TNN88565.1"/>
    </source>
</evidence>
<dbReference type="EMBL" id="SRLO01000005">
    <property type="protein sequence ID" value="TNN88565.1"/>
    <property type="molecule type" value="Genomic_DNA"/>
</dbReference>